<evidence type="ECO:0000313" key="1">
    <source>
        <dbReference type="EMBL" id="TYI48997.1"/>
    </source>
</evidence>
<dbReference type="AlphaFoldDB" id="A0A5D2S7D2"/>
<name>A0A5D2S7D2_GOSMU</name>
<evidence type="ECO:0000313" key="2">
    <source>
        <dbReference type="Proteomes" id="UP000323597"/>
    </source>
</evidence>
<organism evidence="1 2">
    <name type="scientific">Gossypium mustelinum</name>
    <name type="common">Cotton</name>
    <name type="synonym">Gossypium caicoense</name>
    <dbReference type="NCBI Taxonomy" id="34275"/>
    <lineage>
        <taxon>Eukaryota</taxon>
        <taxon>Viridiplantae</taxon>
        <taxon>Streptophyta</taxon>
        <taxon>Embryophyta</taxon>
        <taxon>Tracheophyta</taxon>
        <taxon>Spermatophyta</taxon>
        <taxon>Magnoliopsida</taxon>
        <taxon>eudicotyledons</taxon>
        <taxon>Gunneridae</taxon>
        <taxon>Pentapetalae</taxon>
        <taxon>rosids</taxon>
        <taxon>malvids</taxon>
        <taxon>Malvales</taxon>
        <taxon>Malvaceae</taxon>
        <taxon>Malvoideae</taxon>
        <taxon>Gossypium</taxon>
    </lineage>
</organism>
<sequence>MNELTSHRSLLIQTACNTLNTSYEFLCTRMRRKSSWSGVIRFPLEKKCIEKFIPRIGYPRQAPAATIFARRFRFISSSEMIQRCMAILSLICHGSHILYYLDVFFSFIRKWTKVWQLYMVTMSTIAPGTTSDYIKANISTVKCILQRNYQNEL</sequence>
<keyword evidence="2" id="KW-1185">Reference proteome</keyword>
<proteinExistence type="predicted"/>
<reference evidence="1 2" key="1">
    <citation type="submission" date="2019-07" db="EMBL/GenBank/DDBJ databases">
        <title>WGS assembly of Gossypium mustelinum.</title>
        <authorList>
            <person name="Chen Z.J."/>
            <person name="Sreedasyam A."/>
            <person name="Ando A."/>
            <person name="Song Q."/>
            <person name="De L."/>
            <person name="Hulse-Kemp A."/>
            <person name="Ding M."/>
            <person name="Ye W."/>
            <person name="Kirkbride R."/>
            <person name="Jenkins J."/>
            <person name="Plott C."/>
            <person name="Lovell J."/>
            <person name="Lin Y.-M."/>
            <person name="Vaughn R."/>
            <person name="Liu B."/>
            <person name="Li W."/>
            <person name="Simpson S."/>
            <person name="Scheffler B."/>
            <person name="Saski C."/>
            <person name="Grover C."/>
            <person name="Hu G."/>
            <person name="Conover J."/>
            <person name="Carlson J."/>
            <person name="Shu S."/>
            <person name="Boston L."/>
            <person name="Williams M."/>
            <person name="Peterson D."/>
            <person name="Mcgee K."/>
            <person name="Jones D."/>
            <person name="Wendel J."/>
            <person name="Stelly D."/>
            <person name="Grimwood J."/>
            <person name="Schmutz J."/>
        </authorList>
    </citation>
    <scope>NUCLEOTIDE SEQUENCE [LARGE SCALE GENOMIC DNA]</scope>
    <source>
        <strain evidence="1">1408120.09</strain>
    </source>
</reference>
<dbReference type="Proteomes" id="UP000323597">
    <property type="component" value="Chromosome D12"/>
</dbReference>
<dbReference type="EMBL" id="CM017660">
    <property type="protein sequence ID" value="TYI48997.1"/>
    <property type="molecule type" value="Genomic_DNA"/>
</dbReference>
<accession>A0A5D2S7D2</accession>
<protein>
    <submittedName>
        <fullName evidence="1">Uncharacterized protein</fullName>
    </submittedName>
</protein>
<gene>
    <name evidence="1" type="ORF">E1A91_D12G005100v1</name>
</gene>